<evidence type="ECO:0000256" key="10">
    <source>
        <dbReference type="ARBA" id="ARBA00023136"/>
    </source>
</evidence>
<feature type="domain" description="ShKT" evidence="14">
    <location>
        <begin position="83"/>
        <end position="117"/>
    </location>
</feature>
<feature type="signal peptide" evidence="12">
    <location>
        <begin position="1"/>
        <end position="19"/>
    </location>
</feature>
<dbReference type="PANTHER" id="PTHR10869">
    <property type="entry name" value="PROLYL 4-HYDROXYLASE ALPHA SUBUNIT"/>
    <property type="match status" value="1"/>
</dbReference>
<dbReference type="SMART" id="SM00702">
    <property type="entry name" value="P4Hc"/>
    <property type="match status" value="1"/>
</dbReference>
<dbReference type="GO" id="GO:0012505">
    <property type="term" value="C:endomembrane system"/>
    <property type="evidence" value="ECO:0007669"/>
    <property type="project" value="UniProtKB-SubCell"/>
</dbReference>
<keyword evidence="12" id="KW-0732">Signal</keyword>
<dbReference type="PROSITE" id="PS51670">
    <property type="entry name" value="SHKT"/>
    <property type="match status" value="1"/>
</dbReference>
<dbReference type="FunFam" id="2.60.120.620:FF:000031">
    <property type="entry name" value="Predicted protein"/>
    <property type="match status" value="1"/>
</dbReference>
<keyword evidence="7" id="KW-1133">Transmembrane helix</keyword>
<comment type="caution">
    <text evidence="15">The sequence shown here is derived from an EMBL/GenBank/DDBJ whole genome shotgun (WGS) entry which is preliminary data.</text>
</comment>
<name>A0ABD3SSY3_9STRA</name>
<accession>A0ABD3SSY3</accession>
<reference evidence="15 16" key="1">
    <citation type="submission" date="2024-10" db="EMBL/GenBank/DDBJ databases">
        <title>Updated reference genomes for cyclostephanoid diatoms.</title>
        <authorList>
            <person name="Roberts W.R."/>
            <person name="Alverson A.J."/>
        </authorList>
    </citation>
    <scope>NUCLEOTIDE SEQUENCE [LARGE SCALE GENOMIC DNA]</scope>
    <source>
        <strain evidence="15 16">AJA228-03</strain>
    </source>
</reference>
<evidence type="ECO:0000256" key="3">
    <source>
        <dbReference type="ARBA" id="ARBA00004308"/>
    </source>
</evidence>
<evidence type="ECO:0000256" key="2">
    <source>
        <dbReference type="ARBA" id="ARBA00004167"/>
    </source>
</evidence>
<evidence type="ECO:0000313" key="15">
    <source>
        <dbReference type="EMBL" id="KAL3827323.1"/>
    </source>
</evidence>
<evidence type="ECO:0000259" key="14">
    <source>
        <dbReference type="PROSITE" id="PS51670"/>
    </source>
</evidence>
<gene>
    <name evidence="15" type="ORF">ACHAXA_005069</name>
</gene>
<dbReference type="InterPro" id="IPR044862">
    <property type="entry name" value="Pro_4_hyd_alph_FE2OG_OXY"/>
</dbReference>
<proteinExistence type="predicted"/>
<feature type="chain" id="PRO_5044756771" description="Fe2OG dioxygenase domain-containing protein" evidence="12">
    <location>
        <begin position="20"/>
        <end position="420"/>
    </location>
</feature>
<dbReference type="GO" id="GO:0046872">
    <property type="term" value="F:metal ion binding"/>
    <property type="evidence" value="ECO:0007669"/>
    <property type="project" value="UniProtKB-KW"/>
</dbReference>
<dbReference type="Gene3D" id="2.60.120.620">
    <property type="entry name" value="q2cbj1_9rhob like domain"/>
    <property type="match status" value="1"/>
</dbReference>
<evidence type="ECO:0000256" key="12">
    <source>
        <dbReference type="SAM" id="SignalP"/>
    </source>
</evidence>
<keyword evidence="16" id="KW-1185">Reference proteome</keyword>
<keyword evidence="4" id="KW-0812">Transmembrane</keyword>
<keyword evidence="9" id="KW-0408">Iron</keyword>
<evidence type="ECO:0000256" key="5">
    <source>
        <dbReference type="ARBA" id="ARBA00022723"/>
    </source>
</evidence>
<keyword evidence="10" id="KW-0472">Membrane</keyword>
<dbReference type="InterPro" id="IPR045054">
    <property type="entry name" value="P4HA-like"/>
</dbReference>
<dbReference type="GO" id="GO:0051213">
    <property type="term" value="F:dioxygenase activity"/>
    <property type="evidence" value="ECO:0007669"/>
    <property type="project" value="UniProtKB-KW"/>
</dbReference>
<dbReference type="AlphaFoldDB" id="A0ABD3SSY3"/>
<dbReference type="Pfam" id="PF01549">
    <property type="entry name" value="ShK"/>
    <property type="match status" value="1"/>
</dbReference>
<dbReference type="InterPro" id="IPR003582">
    <property type="entry name" value="ShKT_dom"/>
</dbReference>
<dbReference type="PANTHER" id="PTHR10869:SF233">
    <property type="entry name" value="FE2OG DIOXYGENASE DOMAIN-CONTAINING PROTEIN"/>
    <property type="match status" value="1"/>
</dbReference>
<evidence type="ECO:0008006" key="17">
    <source>
        <dbReference type="Google" id="ProtNLM"/>
    </source>
</evidence>
<dbReference type="InterPro" id="IPR006620">
    <property type="entry name" value="Pro_4_hyd_alph"/>
</dbReference>
<keyword evidence="5" id="KW-0479">Metal-binding</keyword>
<evidence type="ECO:0000256" key="11">
    <source>
        <dbReference type="SAM" id="MobiDB-lite"/>
    </source>
</evidence>
<dbReference type="PROSITE" id="PS51471">
    <property type="entry name" value="FE2OG_OXY"/>
    <property type="match status" value="1"/>
</dbReference>
<evidence type="ECO:0000256" key="6">
    <source>
        <dbReference type="ARBA" id="ARBA00022964"/>
    </source>
</evidence>
<evidence type="ECO:0000256" key="7">
    <source>
        <dbReference type="ARBA" id="ARBA00022989"/>
    </source>
</evidence>
<evidence type="ECO:0000259" key="13">
    <source>
        <dbReference type="PROSITE" id="PS51471"/>
    </source>
</evidence>
<dbReference type="GO" id="GO:0016020">
    <property type="term" value="C:membrane"/>
    <property type="evidence" value="ECO:0007669"/>
    <property type="project" value="UniProtKB-SubCell"/>
</dbReference>
<dbReference type="EMBL" id="JALLPB020000005">
    <property type="protein sequence ID" value="KAL3827323.1"/>
    <property type="molecule type" value="Genomic_DNA"/>
</dbReference>
<evidence type="ECO:0000256" key="4">
    <source>
        <dbReference type="ARBA" id="ARBA00022692"/>
    </source>
</evidence>
<comment type="cofactor">
    <cofactor evidence="1">
        <name>L-ascorbate</name>
        <dbReference type="ChEBI" id="CHEBI:38290"/>
    </cofactor>
</comment>
<organism evidence="15 16">
    <name type="scientific">Cyclostephanos tholiformis</name>
    <dbReference type="NCBI Taxonomy" id="382380"/>
    <lineage>
        <taxon>Eukaryota</taxon>
        <taxon>Sar</taxon>
        <taxon>Stramenopiles</taxon>
        <taxon>Ochrophyta</taxon>
        <taxon>Bacillariophyta</taxon>
        <taxon>Coscinodiscophyceae</taxon>
        <taxon>Thalassiosirophycidae</taxon>
        <taxon>Stephanodiscales</taxon>
        <taxon>Stephanodiscaceae</taxon>
        <taxon>Cyclostephanos</taxon>
    </lineage>
</organism>
<evidence type="ECO:0000313" key="16">
    <source>
        <dbReference type="Proteomes" id="UP001530377"/>
    </source>
</evidence>
<evidence type="ECO:0000256" key="8">
    <source>
        <dbReference type="ARBA" id="ARBA00023002"/>
    </source>
</evidence>
<dbReference type="Pfam" id="PF13640">
    <property type="entry name" value="2OG-FeII_Oxy_3"/>
    <property type="match status" value="1"/>
</dbReference>
<dbReference type="InterPro" id="IPR005123">
    <property type="entry name" value="Oxoglu/Fe-dep_dioxygenase_dom"/>
</dbReference>
<feature type="region of interest" description="Disordered" evidence="11">
    <location>
        <begin position="44"/>
        <end position="77"/>
    </location>
</feature>
<sequence>MAARLPASALLLLVAIVAATNGMDAEGGGGGGFGDSGGGECDAMMNPDDTCGDASSLDGGAPEDADGSSPPGETTGILLRSECVDKEPRCPGWAAEGECDKNPDYMLLDCAVSCNSCPEPVVISTEDALMLEAVARYGKAQRVERRRRIPSRPALLPGELNAMFERIVNTAPGNMTDPNYVIEDGMTNYTVTVHSRPRAFGPNEERVISAERDLNEPPWVITFDNFITEEECKHLIDLGYKSEYERSEDVGELLPDGSFESVQNESRTSTNAWCSEKNKCRNDEVAKMIHNRIAKVTGIPPENSEDFQILKYEPGQFYRQHHDYIAFQRDRRCGPRILTFFLYLSDVEEGGATNFPDLNIAVKPKVGRALLWPSVLDSNPKDKEPRTDHEAQDVIKGVKFGANSWMHLHDYIAAQEMGCT</sequence>
<protein>
    <recommendedName>
        <fullName evidence="17">Fe2OG dioxygenase domain-containing protein</fullName>
    </recommendedName>
</protein>
<feature type="domain" description="Fe2OG dioxygenase" evidence="13">
    <location>
        <begin position="303"/>
        <end position="408"/>
    </location>
</feature>
<evidence type="ECO:0000256" key="1">
    <source>
        <dbReference type="ARBA" id="ARBA00001961"/>
    </source>
</evidence>
<evidence type="ECO:0000256" key="9">
    <source>
        <dbReference type="ARBA" id="ARBA00023004"/>
    </source>
</evidence>
<keyword evidence="8" id="KW-0560">Oxidoreductase</keyword>
<dbReference type="Proteomes" id="UP001530377">
    <property type="component" value="Unassembled WGS sequence"/>
</dbReference>
<keyword evidence="6" id="KW-0223">Dioxygenase</keyword>
<dbReference type="SMART" id="SM00254">
    <property type="entry name" value="ShKT"/>
    <property type="match status" value="1"/>
</dbReference>
<comment type="subcellular location">
    <subcellularLocation>
        <location evidence="3">Endomembrane system</location>
    </subcellularLocation>
    <subcellularLocation>
        <location evidence="2">Membrane</location>
        <topology evidence="2">Single-pass membrane protein</topology>
    </subcellularLocation>
</comment>